<sequence>MLASPSLHSSYLDESSSSSSRHQRHSSRTANSTSSSTSSRRKLRSTMIATDINSGIEQSRSFLTGTNYQQHQQIFDESFTSIKPTSVQSDQEEDGDNTLLSHRHHLRRQSTQRQLVKNQPKSVTMRKRRVKRLTIEEDNQSHAAAVAANKKQSEQNIQQDFGNLKCRESCH</sequence>
<feature type="compositionally biased region" description="Low complexity" evidence="1">
    <location>
        <begin position="28"/>
        <end position="38"/>
    </location>
</feature>
<organism evidence="3 6">
    <name type="scientific">Didymodactylos carnosus</name>
    <dbReference type="NCBI Taxonomy" id="1234261"/>
    <lineage>
        <taxon>Eukaryota</taxon>
        <taxon>Metazoa</taxon>
        <taxon>Spiralia</taxon>
        <taxon>Gnathifera</taxon>
        <taxon>Rotifera</taxon>
        <taxon>Eurotatoria</taxon>
        <taxon>Bdelloidea</taxon>
        <taxon>Philodinida</taxon>
        <taxon>Philodinidae</taxon>
        <taxon>Didymodactylos</taxon>
    </lineage>
</organism>
<dbReference type="EMBL" id="CAJNOK010001722">
    <property type="protein sequence ID" value="CAF0826872.1"/>
    <property type="molecule type" value="Genomic_DNA"/>
</dbReference>
<accession>A0A813XJ75</accession>
<name>A0A813XJ75_9BILA</name>
<feature type="compositionally biased region" description="Low complexity" evidence="1">
    <location>
        <begin position="1"/>
        <end position="20"/>
    </location>
</feature>
<dbReference type="Proteomes" id="UP000682733">
    <property type="component" value="Unassembled WGS sequence"/>
</dbReference>
<dbReference type="EMBL" id="CAJOBC010001077">
    <property type="protein sequence ID" value="CAF3653520.1"/>
    <property type="molecule type" value="Genomic_DNA"/>
</dbReference>
<gene>
    <name evidence="3" type="ORF">GPM918_LOCUS6843</name>
    <name evidence="2" type="ORF">OVA965_LOCUS5943</name>
    <name evidence="5" type="ORF">SRO942_LOCUS6843</name>
    <name evidence="4" type="ORF">TMI583_LOCUS5939</name>
</gene>
<dbReference type="AlphaFoldDB" id="A0A813XJ75"/>
<protein>
    <submittedName>
        <fullName evidence="3">Uncharacterized protein</fullName>
    </submittedName>
</protein>
<feature type="compositionally biased region" description="Polar residues" evidence="1">
    <location>
        <begin position="75"/>
        <end position="89"/>
    </location>
</feature>
<dbReference type="EMBL" id="CAJNOQ010001077">
    <property type="protein sequence ID" value="CAF0866032.1"/>
    <property type="molecule type" value="Genomic_DNA"/>
</dbReference>
<dbReference type="Proteomes" id="UP000681722">
    <property type="component" value="Unassembled WGS sequence"/>
</dbReference>
<comment type="caution">
    <text evidence="3">The sequence shown here is derived from an EMBL/GenBank/DDBJ whole genome shotgun (WGS) entry which is preliminary data.</text>
</comment>
<evidence type="ECO:0000313" key="5">
    <source>
        <dbReference type="EMBL" id="CAF3653520.1"/>
    </source>
</evidence>
<evidence type="ECO:0000313" key="3">
    <source>
        <dbReference type="EMBL" id="CAF0866032.1"/>
    </source>
</evidence>
<reference evidence="3" key="1">
    <citation type="submission" date="2021-02" db="EMBL/GenBank/DDBJ databases">
        <authorList>
            <person name="Nowell W R."/>
        </authorList>
    </citation>
    <scope>NUCLEOTIDE SEQUENCE</scope>
</reference>
<feature type="compositionally biased region" description="Polar residues" evidence="1">
    <location>
        <begin position="111"/>
        <end position="122"/>
    </location>
</feature>
<evidence type="ECO:0000313" key="6">
    <source>
        <dbReference type="Proteomes" id="UP000663829"/>
    </source>
</evidence>
<evidence type="ECO:0000313" key="2">
    <source>
        <dbReference type="EMBL" id="CAF0826872.1"/>
    </source>
</evidence>
<feature type="region of interest" description="Disordered" evidence="1">
    <location>
        <begin position="75"/>
        <end position="156"/>
    </location>
</feature>
<proteinExistence type="predicted"/>
<evidence type="ECO:0000256" key="1">
    <source>
        <dbReference type="SAM" id="MobiDB-lite"/>
    </source>
</evidence>
<feature type="compositionally biased region" description="Basic residues" evidence="1">
    <location>
        <begin position="101"/>
        <end position="110"/>
    </location>
</feature>
<feature type="region of interest" description="Disordered" evidence="1">
    <location>
        <begin position="1"/>
        <end position="42"/>
    </location>
</feature>
<dbReference type="Proteomes" id="UP000663829">
    <property type="component" value="Unassembled WGS sequence"/>
</dbReference>
<evidence type="ECO:0000313" key="4">
    <source>
        <dbReference type="EMBL" id="CAF3611364.1"/>
    </source>
</evidence>
<keyword evidence="6" id="KW-1185">Reference proteome</keyword>
<dbReference type="Proteomes" id="UP000677228">
    <property type="component" value="Unassembled WGS sequence"/>
</dbReference>
<dbReference type="EMBL" id="CAJOBA010001722">
    <property type="protein sequence ID" value="CAF3611364.1"/>
    <property type="molecule type" value="Genomic_DNA"/>
</dbReference>